<reference evidence="1 2" key="1">
    <citation type="submission" date="2022-12" db="EMBL/GenBank/DDBJ databases">
        <title>Chromosome-level genome of Tegillarca granosa.</title>
        <authorList>
            <person name="Kim J."/>
        </authorList>
    </citation>
    <scope>NUCLEOTIDE SEQUENCE [LARGE SCALE GENOMIC DNA]</scope>
    <source>
        <strain evidence="1">Teg-2019</strain>
        <tissue evidence="1">Adductor muscle</tissue>
    </source>
</reference>
<dbReference type="SUPFAM" id="SSF56672">
    <property type="entry name" value="DNA/RNA polymerases"/>
    <property type="match status" value="1"/>
</dbReference>
<proteinExistence type="predicted"/>
<dbReference type="CDD" id="cd01647">
    <property type="entry name" value="RT_LTR"/>
    <property type="match status" value="1"/>
</dbReference>
<dbReference type="InterPro" id="IPR043502">
    <property type="entry name" value="DNA/RNA_pol_sf"/>
</dbReference>
<keyword evidence="2" id="KW-1185">Reference proteome</keyword>
<sequence>MISDDKDINTIETDGWMETITVNNTDITFQLDTGAKCNVLSNAKFKSTGLKFPVRKPDIPLRSYSGHLIKTLGFVNLMCFYKEGDVLSVIGAKTCKEMGLLKRVNAITQSTPALYQGMTILSDDIEQQYSDLFTGLGCLPGTHTIRVDESVPPVIHPPRKIPIALRDCVKTELDRIKSVLLSKDATTRWVNSMVTVIKPNGKIRICIDPRDLNRAIMREHFLLKTVEVLVAQMPDSGIFSRIDAVSGFWQLRLVDTSSQLCTFNTPFGRYRFVRVPFGIKSAPEVSQKTRRSVARVTRSSFIRLAGRQIRVLTISSPILELSGRDLVYRWLIVQVP</sequence>
<evidence type="ECO:0000313" key="2">
    <source>
        <dbReference type="Proteomes" id="UP001217089"/>
    </source>
</evidence>
<gene>
    <name evidence="1" type="ORF">KUTeg_002743</name>
</gene>
<dbReference type="PANTHER" id="PTHR37984">
    <property type="entry name" value="PROTEIN CBG26694"/>
    <property type="match status" value="1"/>
</dbReference>
<dbReference type="PANTHER" id="PTHR37984:SF8">
    <property type="entry name" value="CCHC-TYPE DOMAIN-CONTAINING PROTEIN"/>
    <property type="match status" value="1"/>
</dbReference>
<protein>
    <recommendedName>
        <fullName evidence="3">Reverse transcriptase domain-containing protein</fullName>
    </recommendedName>
</protein>
<evidence type="ECO:0008006" key="3">
    <source>
        <dbReference type="Google" id="ProtNLM"/>
    </source>
</evidence>
<dbReference type="Proteomes" id="UP001217089">
    <property type="component" value="Unassembled WGS sequence"/>
</dbReference>
<dbReference type="InterPro" id="IPR021109">
    <property type="entry name" value="Peptidase_aspartic_dom_sf"/>
</dbReference>
<accession>A0ABQ9FR40</accession>
<dbReference type="EMBL" id="JARBDR010000154">
    <property type="protein sequence ID" value="KAJ8319700.1"/>
    <property type="molecule type" value="Genomic_DNA"/>
</dbReference>
<evidence type="ECO:0000313" key="1">
    <source>
        <dbReference type="EMBL" id="KAJ8319700.1"/>
    </source>
</evidence>
<dbReference type="InterPro" id="IPR050951">
    <property type="entry name" value="Retrovirus_Pol_polyprotein"/>
</dbReference>
<name>A0ABQ9FR40_TEGGR</name>
<dbReference type="SUPFAM" id="SSF50630">
    <property type="entry name" value="Acid proteases"/>
    <property type="match status" value="1"/>
</dbReference>
<organism evidence="1 2">
    <name type="scientific">Tegillarca granosa</name>
    <name type="common">Malaysian cockle</name>
    <name type="synonym">Anadara granosa</name>
    <dbReference type="NCBI Taxonomy" id="220873"/>
    <lineage>
        <taxon>Eukaryota</taxon>
        <taxon>Metazoa</taxon>
        <taxon>Spiralia</taxon>
        <taxon>Lophotrochozoa</taxon>
        <taxon>Mollusca</taxon>
        <taxon>Bivalvia</taxon>
        <taxon>Autobranchia</taxon>
        <taxon>Pteriomorphia</taxon>
        <taxon>Arcoida</taxon>
        <taxon>Arcoidea</taxon>
        <taxon>Arcidae</taxon>
        <taxon>Tegillarca</taxon>
    </lineage>
</organism>
<dbReference type="Gene3D" id="3.10.10.10">
    <property type="entry name" value="HIV Type 1 Reverse Transcriptase, subunit A, domain 1"/>
    <property type="match status" value="1"/>
</dbReference>
<comment type="caution">
    <text evidence="1">The sequence shown here is derived from an EMBL/GenBank/DDBJ whole genome shotgun (WGS) entry which is preliminary data.</text>
</comment>